<protein>
    <recommendedName>
        <fullName evidence="6">Protein kinase domain-containing protein</fullName>
    </recommendedName>
</protein>
<dbReference type="Pfam" id="PF00069">
    <property type="entry name" value="Pkinase"/>
    <property type="match status" value="1"/>
</dbReference>
<evidence type="ECO:0000256" key="3">
    <source>
        <dbReference type="ARBA" id="ARBA00022777"/>
    </source>
</evidence>
<dbReference type="InterPro" id="IPR000719">
    <property type="entry name" value="Prot_kinase_dom"/>
</dbReference>
<keyword evidence="5" id="KW-1133">Transmembrane helix</keyword>
<keyword evidence="3" id="KW-0418">Kinase</keyword>
<keyword evidence="1" id="KW-0808">Transferase</keyword>
<reference evidence="7" key="1">
    <citation type="submission" date="2021-01" db="EMBL/GenBank/DDBJ databases">
        <title>Modified the classification status of verrucomicrobia.</title>
        <authorList>
            <person name="Feng X."/>
        </authorList>
    </citation>
    <scope>NUCLEOTIDE SEQUENCE</scope>
    <source>
        <strain evidence="7">KCTC 22041</strain>
    </source>
</reference>
<sequence length="839" mass="93319">MEQPRIRGLTIKRFIGSGGCGSVYLAEDGNSVPLAVKELSSMSINRALLKRATDRLADGGWPDGVMQVNDSDFQGSPCFMVTAWHGVEGDVPFNLQQQLEDYPGENSWPLVRGISKALCAMHSKRVAHGNLKPGNVFFDGARNVLLTDWALGNMPGAVHLEFTDALLYQPPEQLRHADGYLQEAGYRWDVFAFGTLAYRVLTGEFPRCNEIFQRVAPGPGEVRKPGINADLPKIARNLESHPEVTWPHPPANDLEAGYREWIDRCLSLDPANRPSSMIELEAGFEAVDTRITAEEERASLLDHRRRSEHRTSRAYFIAAMMAVVALIFGALWHLKESQIQRKKLQTDAEISKLTQERDEAVVARTQALRDESEAAEKLNYQKNLGLARLEASRLIGDRLFSWAMEKGYRRLPPLDGRELRLKQLEKYFEDFIARTADVSDLEDERRRVKLQLAEVSIAEGDVEKSIVNLEKAVGAYEKMPREPEHSLRLGRDRLLLALLLQSARDARAGDAFVKARSALDAVPATDVDADNLDQMKAILDFHEAKLLSADHEDPKALEQLMRATQTLNRLADERPDAAVLRSELAVCYLSSATILDGMGNLGDAREVRILAAAEYQKLLKNNPDDPGLRFELAGCYAAMADSALLSGDTGAADVQSKRAMDILEKLVSEQPDNVKAISRLGVQIGLRAGLLRDRGQAVAALASFEEGIRLLEGVRASDPDNATAAYHLALLWWQKGRMLGIEGDVDHEIELITVANSLLEKLEGNIKPDGPPIERIQRSRAYLLGDLGHAQQLDRKTTEAKASFSESGVLWAALLTYQPQSEEYQEGANWCRQRIKELE</sequence>
<dbReference type="AlphaFoldDB" id="A0A934SAG4"/>
<gene>
    <name evidence="7" type="ORF">JIN85_05020</name>
</gene>
<dbReference type="PANTHER" id="PTHR43289">
    <property type="entry name" value="MITOGEN-ACTIVATED PROTEIN KINASE KINASE KINASE 20-RELATED"/>
    <property type="match status" value="1"/>
</dbReference>
<feature type="domain" description="Protein kinase" evidence="6">
    <location>
        <begin position="9"/>
        <end position="285"/>
    </location>
</feature>
<dbReference type="EMBL" id="JAENIJ010000005">
    <property type="protein sequence ID" value="MBK1881763.1"/>
    <property type="molecule type" value="Genomic_DNA"/>
</dbReference>
<keyword evidence="8" id="KW-1185">Reference proteome</keyword>
<evidence type="ECO:0000259" key="6">
    <source>
        <dbReference type="PROSITE" id="PS50011"/>
    </source>
</evidence>
<evidence type="ECO:0000256" key="4">
    <source>
        <dbReference type="ARBA" id="ARBA00022840"/>
    </source>
</evidence>
<dbReference type="GO" id="GO:0004674">
    <property type="term" value="F:protein serine/threonine kinase activity"/>
    <property type="evidence" value="ECO:0007669"/>
    <property type="project" value="TreeGrafter"/>
</dbReference>
<evidence type="ECO:0000256" key="1">
    <source>
        <dbReference type="ARBA" id="ARBA00022679"/>
    </source>
</evidence>
<keyword evidence="5" id="KW-0812">Transmembrane</keyword>
<proteinExistence type="predicted"/>
<dbReference type="SUPFAM" id="SSF48452">
    <property type="entry name" value="TPR-like"/>
    <property type="match status" value="1"/>
</dbReference>
<accession>A0A934SAG4</accession>
<dbReference type="Gene3D" id="1.25.40.10">
    <property type="entry name" value="Tetratricopeptide repeat domain"/>
    <property type="match status" value="2"/>
</dbReference>
<dbReference type="PROSITE" id="PS50011">
    <property type="entry name" value="PROTEIN_KINASE_DOM"/>
    <property type="match status" value="1"/>
</dbReference>
<dbReference type="PANTHER" id="PTHR43289:SF6">
    <property type="entry name" value="SERINE_THREONINE-PROTEIN KINASE NEKL-3"/>
    <property type="match status" value="1"/>
</dbReference>
<evidence type="ECO:0000256" key="2">
    <source>
        <dbReference type="ARBA" id="ARBA00022741"/>
    </source>
</evidence>
<evidence type="ECO:0000256" key="5">
    <source>
        <dbReference type="SAM" id="Phobius"/>
    </source>
</evidence>
<evidence type="ECO:0000313" key="7">
    <source>
        <dbReference type="EMBL" id="MBK1881763.1"/>
    </source>
</evidence>
<dbReference type="RefSeq" id="WP_200268217.1">
    <property type="nucleotide sequence ID" value="NZ_JAENIJ010000005.1"/>
</dbReference>
<dbReference type="Gene3D" id="1.10.510.10">
    <property type="entry name" value="Transferase(Phosphotransferase) domain 1"/>
    <property type="match status" value="1"/>
</dbReference>
<keyword evidence="5" id="KW-0472">Membrane</keyword>
<dbReference type="SMART" id="SM00220">
    <property type="entry name" value="S_TKc"/>
    <property type="match status" value="1"/>
</dbReference>
<dbReference type="GO" id="GO:0005524">
    <property type="term" value="F:ATP binding"/>
    <property type="evidence" value="ECO:0007669"/>
    <property type="project" value="UniProtKB-KW"/>
</dbReference>
<comment type="caution">
    <text evidence="7">The sequence shown here is derived from an EMBL/GenBank/DDBJ whole genome shotgun (WGS) entry which is preliminary data.</text>
</comment>
<dbReference type="Proteomes" id="UP000603141">
    <property type="component" value="Unassembled WGS sequence"/>
</dbReference>
<organism evidence="7 8">
    <name type="scientific">Luteolibacter pohnpeiensis</name>
    <dbReference type="NCBI Taxonomy" id="454153"/>
    <lineage>
        <taxon>Bacteria</taxon>
        <taxon>Pseudomonadati</taxon>
        <taxon>Verrucomicrobiota</taxon>
        <taxon>Verrucomicrobiia</taxon>
        <taxon>Verrucomicrobiales</taxon>
        <taxon>Verrucomicrobiaceae</taxon>
        <taxon>Luteolibacter</taxon>
    </lineage>
</organism>
<dbReference type="InterPro" id="IPR011009">
    <property type="entry name" value="Kinase-like_dom_sf"/>
</dbReference>
<name>A0A934SAG4_9BACT</name>
<evidence type="ECO:0000313" key="8">
    <source>
        <dbReference type="Proteomes" id="UP000603141"/>
    </source>
</evidence>
<dbReference type="SUPFAM" id="SSF56112">
    <property type="entry name" value="Protein kinase-like (PK-like)"/>
    <property type="match status" value="1"/>
</dbReference>
<feature type="transmembrane region" description="Helical" evidence="5">
    <location>
        <begin position="314"/>
        <end position="334"/>
    </location>
</feature>
<dbReference type="InterPro" id="IPR011990">
    <property type="entry name" value="TPR-like_helical_dom_sf"/>
</dbReference>
<keyword evidence="4" id="KW-0067">ATP-binding</keyword>
<keyword evidence="2" id="KW-0547">Nucleotide-binding</keyword>